<dbReference type="AlphaFoldDB" id="A0A9D0ZIU0"/>
<dbReference type="EMBL" id="DVFW01000046">
    <property type="protein sequence ID" value="HIQ81315.1"/>
    <property type="molecule type" value="Genomic_DNA"/>
</dbReference>
<dbReference type="EC" id="5.4.99.-" evidence="4"/>
<name>A0A9D0ZIU0_9FIRM</name>
<dbReference type="NCBIfam" id="TIGR00005">
    <property type="entry name" value="rluA_subfam"/>
    <property type="match status" value="1"/>
</dbReference>
<sequence length="302" mass="33579">MQNREKKIIFTVPESFDGVMLKSFLKNHCHVSARLLAALKNKENGLTSRGERLWAIDRVEAGQVITLALPLEKNTVEPVSLPLQILYEDVHLLLLNKPPGMPVHPTSCGHTSDTLANACSAHMRQKGESYKIRLLNRLDKDTSGLVLVAKDAFCAYALARQVEKTYLAVAQGVLCGSATIDSCIRIKPGHTIQRETAPDGRHAVTHYTALAHEQNHTLLALRLETGRTHQIRVHMASIGHPLAGDSLYGGNLTYIGRQALHCNSMAFVHPVTQQMHRFVSPVPRDMQFIAFSAYNQEKENLR</sequence>
<evidence type="ECO:0000256" key="2">
    <source>
        <dbReference type="ARBA" id="ARBA00010876"/>
    </source>
</evidence>
<dbReference type="CDD" id="cd02869">
    <property type="entry name" value="PseudoU_synth_RluA_like"/>
    <property type="match status" value="1"/>
</dbReference>
<evidence type="ECO:0000313" key="7">
    <source>
        <dbReference type="Proteomes" id="UP000886787"/>
    </source>
</evidence>
<dbReference type="Pfam" id="PF00849">
    <property type="entry name" value="PseudoU_synth_2"/>
    <property type="match status" value="1"/>
</dbReference>
<dbReference type="InterPro" id="IPR020103">
    <property type="entry name" value="PsdUridine_synth_cat_dom_sf"/>
</dbReference>
<reference evidence="6" key="1">
    <citation type="submission" date="2020-10" db="EMBL/GenBank/DDBJ databases">
        <authorList>
            <person name="Gilroy R."/>
        </authorList>
    </citation>
    <scope>NUCLEOTIDE SEQUENCE</scope>
    <source>
        <strain evidence="6">ChiSjej1B19-3389</strain>
    </source>
</reference>
<dbReference type="GO" id="GO:0000455">
    <property type="term" value="P:enzyme-directed rRNA pseudouridine synthesis"/>
    <property type="evidence" value="ECO:0007669"/>
    <property type="project" value="TreeGrafter"/>
</dbReference>
<evidence type="ECO:0000313" key="6">
    <source>
        <dbReference type="EMBL" id="HIQ81315.1"/>
    </source>
</evidence>
<protein>
    <recommendedName>
        <fullName evidence="4">Pseudouridine synthase</fullName>
        <ecNumber evidence="4">5.4.99.-</ecNumber>
    </recommendedName>
</protein>
<keyword evidence="4" id="KW-0413">Isomerase</keyword>
<dbReference type="GO" id="GO:0009982">
    <property type="term" value="F:pseudouridine synthase activity"/>
    <property type="evidence" value="ECO:0007669"/>
    <property type="project" value="InterPro"/>
</dbReference>
<dbReference type="GO" id="GO:0140098">
    <property type="term" value="F:catalytic activity, acting on RNA"/>
    <property type="evidence" value="ECO:0007669"/>
    <property type="project" value="UniProtKB-ARBA"/>
</dbReference>
<reference evidence="6" key="2">
    <citation type="journal article" date="2021" name="PeerJ">
        <title>Extensive microbial diversity within the chicken gut microbiome revealed by metagenomics and culture.</title>
        <authorList>
            <person name="Gilroy R."/>
            <person name="Ravi A."/>
            <person name="Getino M."/>
            <person name="Pursley I."/>
            <person name="Horton D.L."/>
            <person name="Alikhan N.F."/>
            <person name="Baker D."/>
            <person name="Gharbi K."/>
            <person name="Hall N."/>
            <person name="Watson M."/>
            <person name="Adriaenssens E.M."/>
            <person name="Foster-Nyarko E."/>
            <person name="Jarju S."/>
            <person name="Secka A."/>
            <person name="Antonio M."/>
            <person name="Oren A."/>
            <person name="Chaudhuri R.R."/>
            <person name="La Ragione R."/>
            <person name="Hildebrand F."/>
            <person name="Pallen M.J."/>
        </authorList>
    </citation>
    <scope>NUCLEOTIDE SEQUENCE</scope>
    <source>
        <strain evidence="6">ChiSjej1B19-3389</strain>
    </source>
</reference>
<dbReference type="Proteomes" id="UP000886787">
    <property type="component" value="Unassembled WGS sequence"/>
</dbReference>
<evidence type="ECO:0000256" key="4">
    <source>
        <dbReference type="RuleBase" id="RU362028"/>
    </source>
</evidence>
<comment type="similarity">
    <text evidence="2 4">Belongs to the pseudouridine synthase RluA family.</text>
</comment>
<evidence type="ECO:0000256" key="3">
    <source>
        <dbReference type="PIRSR" id="PIRSR606225-1"/>
    </source>
</evidence>
<dbReference type="InterPro" id="IPR006224">
    <property type="entry name" value="PsdUridine_synth_RluA-like_CS"/>
</dbReference>
<feature type="domain" description="Pseudouridine synthase RsuA/RluA-like" evidence="5">
    <location>
        <begin position="91"/>
        <end position="237"/>
    </location>
</feature>
<gene>
    <name evidence="6" type="ORF">IAD32_08570</name>
</gene>
<proteinExistence type="inferred from homology"/>
<dbReference type="Gene3D" id="3.30.2350.10">
    <property type="entry name" value="Pseudouridine synthase"/>
    <property type="match status" value="1"/>
</dbReference>
<comment type="function">
    <text evidence="4">Responsible for synthesis of pseudouridine from uracil.</text>
</comment>
<comment type="caution">
    <text evidence="6">The sequence shown here is derived from an EMBL/GenBank/DDBJ whole genome shotgun (WGS) entry which is preliminary data.</text>
</comment>
<organism evidence="6 7">
    <name type="scientific">Candidatus Scatavimonas merdigallinarum</name>
    <dbReference type="NCBI Taxonomy" id="2840914"/>
    <lineage>
        <taxon>Bacteria</taxon>
        <taxon>Bacillati</taxon>
        <taxon>Bacillota</taxon>
        <taxon>Clostridia</taxon>
        <taxon>Eubacteriales</taxon>
        <taxon>Oscillospiraceae</taxon>
        <taxon>Oscillospiraceae incertae sedis</taxon>
        <taxon>Candidatus Scatavimonas</taxon>
    </lineage>
</organism>
<accession>A0A9D0ZIU0</accession>
<dbReference type="InterPro" id="IPR050188">
    <property type="entry name" value="RluA_PseudoU_synthase"/>
</dbReference>
<dbReference type="InterPro" id="IPR006145">
    <property type="entry name" value="PsdUridine_synth_RsuA/RluA"/>
</dbReference>
<evidence type="ECO:0000256" key="1">
    <source>
        <dbReference type="ARBA" id="ARBA00000073"/>
    </source>
</evidence>
<dbReference type="PANTHER" id="PTHR21600">
    <property type="entry name" value="MITOCHONDRIAL RNA PSEUDOURIDINE SYNTHASE"/>
    <property type="match status" value="1"/>
</dbReference>
<dbReference type="SUPFAM" id="SSF55120">
    <property type="entry name" value="Pseudouridine synthase"/>
    <property type="match status" value="1"/>
</dbReference>
<comment type="catalytic activity">
    <reaction evidence="1 4">
        <text>a uridine in RNA = a pseudouridine in RNA</text>
        <dbReference type="Rhea" id="RHEA:48348"/>
        <dbReference type="Rhea" id="RHEA-COMP:12068"/>
        <dbReference type="Rhea" id="RHEA-COMP:12069"/>
        <dbReference type="ChEBI" id="CHEBI:65314"/>
        <dbReference type="ChEBI" id="CHEBI:65315"/>
    </reaction>
</comment>
<dbReference type="PROSITE" id="PS01129">
    <property type="entry name" value="PSI_RLU"/>
    <property type="match status" value="1"/>
</dbReference>
<dbReference type="GO" id="GO:0003723">
    <property type="term" value="F:RNA binding"/>
    <property type="evidence" value="ECO:0007669"/>
    <property type="project" value="InterPro"/>
</dbReference>
<evidence type="ECO:0000259" key="5">
    <source>
        <dbReference type="Pfam" id="PF00849"/>
    </source>
</evidence>
<dbReference type="PANTHER" id="PTHR21600:SF35">
    <property type="entry name" value="PSEUDOURIDINE SYNTHASE"/>
    <property type="match status" value="1"/>
</dbReference>
<dbReference type="InterPro" id="IPR006225">
    <property type="entry name" value="PsdUridine_synth_RluC/D"/>
</dbReference>
<feature type="active site" evidence="3">
    <location>
        <position position="139"/>
    </location>
</feature>